<feature type="transmembrane region" description="Helical" evidence="7">
    <location>
        <begin position="113"/>
        <end position="133"/>
    </location>
</feature>
<evidence type="ECO:0000313" key="10">
    <source>
        <dbReference type="Proteomes" id="UP000249542"/>
    </source>
</evidence>
<protein>
    <submittedName>
        <fullName evidence="9">Heptose-I-phosphate ethanolaminephosphotransferase</fullName>
    </submittedName>
</protein>
<evidence type="ECO:0000256" key="6">
    <source>
        <dbReference type="ARBA" id="ARBA00023136"/>
    </source>
</evidence>
<dbReference type="InterPro" id="IPR040423">
    <property type="entry name" value="PEA_transferase"/>
</dbReference>
<evidence type="ECO:0000256" key="5">
    <source>
        <dbReference type="ARBA" id="ARBA00022989"/>
    </source>
</evidence>
<dbReference type="Proteomes" id="UP000249542">
    <property type="component" value="Unassembled WGS sequence"/>
</dbReference>
<feature type="transmembrane region" description="Helical" evidence="7">
    <location>
        <begin position="39"/>
        <end position="56"/>
    </location>
</feature>
<dbReference type="SUPFAM" id="SSF53649">
    <property type="entry name" value="Alkaline phosphatase-like"/>
    <property type="match status" value="1"/>
</dbReference>
<feature type="transmembrane region" description="Helical" evidence="7">
    <location>
        <begin position="7"/>
        <end position="27"/>
    </location>
</feature>
<proteinExistence type="predicted"/>
<name>A0A2W7HY21_9FLAO</name>
<evidence type="ECO:0000256" key="1">
    <source>
        <dbReference type="ARBA" id="ARBA00004651"/>
    </source>
</evidence>
<keyword evidence="4 7" id="KW-0812">Transmembrane</keyword>
<keyword evidence="3 9" id="KW-0808">Transferase</keyword>
<feature type="domain" description="Sulfatase N-terminal" evidence="8">
    <location>
        <begin position="218"/>
        <end position="495"/>
    </location>
</feature>
<dbReference type="GO" id="GO:0005886">
    <property type="term" value="C:plasma membrane"/>
    <property type="evidence" value="ECO:0007669"/>
    <property type="project" value="UniProtKB-SubCell"/>
</dbReference>
<dbReference type="InterPro" id="IPR000917">
    <property type="entry name" value="Sulfatase_N"/>
</dbReference>
<evidence type="ECO:0000256" key="3">
    <source>
        <dbReference type="ARBA" id="ARBA00022679"/>
    </source>
</evidence>
<dbReference type="GO" id="GO:0016776">
    <property type="term" value="F:phosphotransferase activity, phosphate group as acceptor"/>
    <property type="evidence" value="ECO:0007669"/>
    <property type="project" value="TreeGrafter"/>
</dbReference>
<keyword evidence="10" id="KW-1185">Reference proteome</keyword>
<evidence type="ECO:0000313" key="9">
    <source>
        <dbReference type="EMBL" id="PZW38829.1"/>
    </source>
</evidence>
<keyword evidence="6 7" id="KW-0472">Membrane</keyword>
<comment type="subcellular location">
    <subcellularLocation>
        <location evidence="1">Cell membrane</location>
        <topology evidence="1">Multi-pass membrane protein</topology>
    </subcellularLocation>
</comment>
<feature type="transmembrane region" description="Helical" evidence="7">
    <location>
        <begin position="153"/>
        <end position="172"/>
    </location>
</feature>
<gene>
    <name evidence="9" type="ORF">LX95_02498</name>
</gene>
<dbReference type="AlphaFoldDB" id="A0A2W7HY21"/>
<dbReference type="Gene3D" id="3.40.720.10">
    <property type="entry name" value="Alkaline Phosphatase, subunit A"/>
    <property type="match status" value="1"/>
</dbReference>
<dbReference type="InterPro" id="IPR058130">
    <property type="entry name" value="PEA_transf_C"/>
</dbReference>
<reference evidence="9 10" key="1">
    <citation type="submission" date="2018-06" db="EMBL/GenBank/DDBJ databases">
        <title>Genomic Encyclopedia of Archaeal and Bacterial Type Strains, Phase II (KMG-II): from individual species to whole genera.</title>
        <authorList>
            <person name="Goeker M."/>
        </authorList>
    </citation>
    <scope>NUCLEOTIDE SEQUENCE [LARGE SCALE GENOMIC DNA]</scope>
    <source>
        <strain evidence="9 10">DSM 15361</strain>
    </source>
</reference>
<evidence type="ECO:0000256" key="2">
    <source>
        <dbReference type="ARBA" id="ARBA00022475"/>
    </source>
</evidence>
<evidence type="ECO:0000256" key="4">
    <source>
        <dbReference type="ARBA" id="ARBA00022692"/>
    </source>
</evidence>
<evidence type="ECO:0000256" key="7">
    <source>
        <dbReference type="SAM" id="Phobius"/>
    </source>
</evidence>
<dbReference type="CDD" id="cd16017">
    <property type="entry name" value="LptA"/>
    <property type="match status" value="1"/>
</dbReference>
<dbReference type="InterPro" id="IPR017850">
    <property type="entry name" value="Alkaline_phosphatase_core_sf"/>
</dbReference>
<dbReference type="PANTHER" id="PTHR30443:SF2">
    <property type="entry name" value="PHOSPHOETHANOLAMINE TRANSFERASE EPTC"/>
    <property type="match status" value="1"/>
</dbReference>
<comment type="caution">
    <text evidence="9">The sequence shown here is derived from an EMBL/GenBank/DDBJ whole genome shotgun (WGS) entry which is preliminary data.</text>
</comment>
<organism evidence="9 10">
    <name type="scientific">Mesonia algae</name>
    <dbReference type="NCBI Taxonomy" id="213248"/>
    <lineage>
        <taxon>Bacteria</taxon>
        <taxon>Pseudomonadati</taxon>
        <taxon>Bacteroidota</taxon>
        <taxon>Flavobacteriia</taxon>
        <taxon>Flavobacteriales</taxon>
        <taxon>Flavobacteriaceae</taxon>
        <taxon>Mesonia</taxon>
    </lineage>
</organism>
<feature type="transmembrane region" description="Helical" evidence="7">
    <location>
        <begin position="68"/>
        <end position="87"/>
    </location>
</feature>
<dbReference type="PANTHER" id="PTHR30443">
    <property type="entry name" value="INNER MEMBRANE PROTEIN"/>
    <property type="match status" value="1"/>
</dbReference>
<keyword evidence="2" id="KW-1003">Cell membrane</keyword>
<dbReference type="GO" id="GO:0009244">
    <property type="term" value="P:lipopolysaccharide core region biosynthetic process"/>
    <property type="evidence" value="ECO:0007669"/>
    <property type="project" value="TreeGrafter"/>
</dbReference>
<dbReference type="EMBL" id="QKYV01000007">
    <property type="protein sequence ID" value="PZW38829.1"/>
    <property type="molecule type" value="Genomic_DNA"/>
</dbReference>
<sequence>MNLRNTKYRFIIIWLLPVLITFFYEFFFTEFNFSRLENFFENILFAIAMLLTVLWFNSVKIQYILQSIYYVVFLICLFFETAFYSLFKTQFSASAIFIALETNIAEAKEFLQFYIDTPIILFFGSLTCCLFLFFRNKSSFFNLILLSKKKKFLAGGFFIVILVTLKVTKLIVPNFPYLLFKASYEYYDEQKKMQAFHIDKPVGSFVNVEHKTKNKQATYVLIIGESTNKNHLGVYGYYRQTTPNIEKRRKDILIYDNVISSHAYTIGSLKEALTLNNFKKQEEASIIQLMNQAGFKTFWLSNQRPIGPFESLVTKISKASNVYNYTNSAISGSTTPYDEVLLPYLEKALRDPAPKKFVVLHILGTHLKYKDRFPEKFKKFTKKPKSKFNSALALSRRNDYDNAILYNDYIIEQVIKKVEQKNESSYVFYFADHGEEMYEVRDFAGHLDDNPTKGMFEIPFLLWQSDKFKAENKLHIDLKRPYVLDDFIHSLADLSQIDFTGKKNDKSIFSEKFIPKTRIIGENLDFDNYDWESNEE</sequence>
<evidence type="ECO:0000259" key="8">
    <source>
        <dbReference type="Pfam" id="PF00884"/>
    </source>
</evidence>
<accession>A0A2W7HY21</accession>
<keyword evidence="5 7" id="KW-1133">Transmembrane helix</keyword>
<dbReference type="Pfam" id="PF00884">
    <property type="entry name" value="Sulfatase"/>
    <property type="match status" value="1"/>
</dbReference>